<keyword evidence="4" id="KW-0443">Lipid metabolism</keyword>
<feature type="transmembrane region" description="Helical" evidence="6">
    <location>
        <begin position="12"/>
        <end position="35"/>
    </location>
</feature>
<sequence>MRALLRYIGHRLYTTWATFWFVTPFFVTYPLQWLLSRRPAWRRHLHALNRTWARFSIFMWGVPVDVVRESAAPVPQPCIYVSNHGSYIDILVLFRTIPGFLNMMGKDSLAKVPLWGPLFAGTYIVVNRGSAVGRGRAFAQAKKELQEGRSLAVFAEGTIGDKPGEELGPFLDGAFQLAIATGVPIVPVSMPLNHKFMPSVKGLRVRYARLRAVFHAPIETKSLTQADVPALKAQVAAQIADDFVPEGRGIPEPSTWRG</sequence>
<comment type="pathway">
    <text evidence="1">Lipid metabolism.</text>
</comment>
<feature type="domain" description="Phospholipid/glycerol acyltransferase" evidence="7">
    <location>
        <begin position="78"/>
        <end position="193"/>
    </location>
</feature>
<dbReference type="GO" id="GO:0006654">
    <property type="term" value="P:phosphatidic acid biosynthetic process"/>
    <property type="evidence" value="ECO:0007669"/>
    <property type="project" value="TreeGrafter"/>
</dbReference>
<name>A0A558BZH8_9BACT</name>
<proteinExistence type="predicted"/>
<dbReference type="OrthoDB" id="9806008at2"/>
<evidence type="ECO:0000313" key="8">
    <source>
        <dbReference type="EMBL" id="TVT41882.1"/>
    </source>
</evidence>
<evidence type="ECO:0000256" key="4">
    <source>
        <dbReference type="ARBA" id="ARBA00023098"/>
    </source>
</evidence>
<dbReference type="GO" id="GO:0003841">
    <property type="term" value="F:1-acylglycerol-3-phosphate O-acyltransferase activity"/>
    <property type="evidence" value="ECO:0007669"/>
    <property type="project" value="TreeGrafter"/>
</dbReference>
<dbReference type="EMBL" id="VMRJ01000002">
    <property type="protein sequence ID" value="TVT41882.1"/>
    <property type="molecule type" value="Genomic_DNA"/>
</dbReference>
<dbReference type="PANTHER" id="PTHR10434:SF64">
    <property type="entry name" value="1-ACYL-SN-GLYCEROL-3-PHOSPHATE ACYLTRANSFERASE-RELATED"/>
    <property type="match status" value="1"/>
</dbReference>
<accession>A0A558BZH8</accession>
<dbReference type="AlphaFoldDB" id="A0A558BZH8"/>
<evidence type="ECO:0000256" key="5">
    <source>
        <dbReference type="ARBA" id="ARBA00023315"/>
    </source>
</evidence>
<dbReference type="Proteomes" id="UP000317624">
    <property type="component" value="Unassembled WGS sequence"/>
</dbReference>
<protein>
    <submittedName>
        <fullName evidence="8">1-acyl-sn-glycerol-3-phosphate acyltransferase</fullName>
    </submittedName>
</protein>
<reference evidence="8 9" key="1">
    <citation type="submission" date="2019-07" db="EMBL/GenBank/DDBJ databases">
        <title>Hymenobacter sp. straun FUR1 Genome sequencing and assembly.</title>
        <authorList>
            <person name="Chhetri G."/>
        </authorList>
    </citation>
    <scope>NUCLEOTIDE SEQUENCE [LARGE SCALE GENOMIC DNA]</scope>
    <source>
        <strain evidence="8 9">Fur1</strain>
    </source>
</reference>
<keyword evidence="2" id="KW-0444">Lipid biosynthesis</keyword>
<evidence type="ECO:0000313" key="9">
    <source>
        <dbReference type="Proteomes" id="UP000317624"/>
    </source>
</evidence>
<dbReference type="SUPFAM" id="SSF69593">
    <property type="entry name" value="Glycerol-3-phosphate (1)-acyltransferase"/>
    <property type="match status" value="1"/>
</dbReference>
<evidence type="ECO:0000256" key="3">
    <source>
        <dbReference type="ARBA" id="ARBA00022679"/>
    </source>
</evidence>
<organism evidence="8 9">
    <name type="scientific">Hymenobacter setariae</name>
    <dbReference type="NCBI Taxonomy" id="2594794"/>
    <lineage>
        <taxon>Bacteria</taxon>
        <taxon>Pseudomonadati</taxon>
        <taxon>Bacteroidota</taxon>
        <taxon>Cytophagia</taxon>
        <taxon>Cytophagales</taxon>
        <taxon>Hymenobacteraceae</taxon>
        <taxon>Hymenobacter</taxon>
    </lineage>
</organism>
<dbReference type="InterPro" id="IPR002123">
    <property type="entry name" value="Plipid/glycerol_acylTrfase"/>
</dbReference>
<dbReference type="RefSeq" id="WP_144847289.1">
    <property type="nucleotide sequence ID" value="NZ_VMRJ01000002.1"/>
</dbReference>
<dbReference type="PANTHER" id="PTHR10434">
    <property type="entry name" value="1-ACYL-SN-GLYCEROL-3-PHOSPHATE ACYLTRANSFERASE"/>
    <property type="match status" value="1"/>
</dbReference>
<evidence type="ECO:0000256" key="6">
    <source>
        <dbReference type="SAM" id="Phobius"/>
    </source>
</evidence>
<keyword evidence="6" id="KW-0472">Membrane</keyword>
<comment type="caution">
    <text evidence="8">The sequence shown here is derived from an EMBL/GenBank/DDBJ whole genome shotgun (WGS) entry which is preliminary data.</text>
</comment>
<keyword evidence="5 8" id="KW-0012">Acyltransferase</keyword>
<gene>
    <name evidence="8" type="ORF">FNT36_10705</name>
</gene>
<dbReference type="Pfam" id="PF01553">
    <property type="entry name" value="Acyltransferase"/>
    <property type="match status" value="1"/>
</dbReference>
<evidence type="ECO:0000256" key="1">
    <source>
        <dbReference type="ARBA" id="ARBA00005189"/>
    </source>
</evidence>
<evidence type="ECO:0000256" key="2">
    <source>
        <dbReference type="ARBA" id="ARBA00022516"/>
    </source>
</evidence>
<dbReference type="CDD" id="cd07989">
    <property type="entry name" value="LPLAT_AGPAT-like"/>
    <property type="match status" value="1"/>
</dbReference>
<keyword evidence="3 8" id="KW-0808">Transferase</keyword>
<keyword evidence="6" id="KW-1133">Transmembrane helix</keyword>
<dbReference type="SMART" id="SM00563">
    <property type="entry name" value="PlsC"/>
    <property type="match status" value="1"/>
</dbReference>
<keyword evidence="9" id="KW-1185">Reference proteome</keyword>
<evidence type="ECO:0000259" key="7">
    <source>
        <dbReference type="SMART" id="SM00563"/>
    </source>
</evidence>
<keyword evidence="6" id="KW-0812">Transmembrane</keyword>